<sequence>MKENLLCSKALALTLGISLMGTICDAQSPPMNILLFTADDMHRDTLGCYGSTVVDISPNLDRFAREGLRFNNAHVNTAICEPSRKILAS</sequence>
<accession>A0A382W1K8</accession>
<evidence type="ECO:0000256" key="2">
    <source>
        <dbReference type="ARBA" id="ARBA00022801"/>
    </source>
</evidence>
<reference evidence="4" key="1">
    <citation type="submission" date="2018-05" db="EMBL/GenBank/DDBJ databases">
        <authorList>
            <person name="Lanie J.A."/>
            <person name="Ng W.-L."/>
            <person name="Kazmierczak K.M."/>
            <person name="Andrzejewski T.M."/>
            <person name="Davidsen T.M."/>
            <person name="Wayne K.J."/>
            <person name="Tettelin H."/>
            <person name="Glass J.I."/>
            <person name="Rusch D."/>
            <person name="Podicherti R."/>
            <person name="Tsui H.-C.T."/>
            <person name="Winkler M.E."/>
        </authorList>
    </citation>
    <scope>NUCLEOTIDE SEQUENCE</scope>
</reference>
<proteinExistence type="predicted"/>
<dbReference type="PANTHER" id="PTHR45953:SF1">
    <property type="entry name" value="IDURONATE 2-SULFATASE"/>
    <property type="match status" value="1"/>
</dbReference>
<evidence type="ECO:0000259" key="3">
    <source>
        <dbReference type="Pfam" id="PF00884"/>
    </source>
</evidence>
<organism evidence="4">
    <name type="scientific">marine metagenome</name>
    <dbReference type="NCBI Taxonomy" id="408172"/>
    <lineage>
        <taxon>unclassified sequences</taxon>
        <taxon>metagenomes</taxon>
        <taxon>ecological metagenomes</taxon>
    </lineage>
</organism>
<name>A0A382W1K8_9ZZZZ</name>
<dbReference type="EMBL" id="UINC01156290">
    <property type="protein sequence ID" value="SVD52623.1"/>
    <property type="molecule type" value="Genomic_DNA"/>
</dbReference>
<gene>
    <name evidence="4" type="ORF">METZ01_LOCUS405477</name>
</gene>
<dbReference type="InterPro" id="IPR000917">
    <property type="entry name" value="Sulfatase_N"/>
</dbReference>
<dbReference type="AlphaFoldDB" id="A0A382W1K8"/>
<dbReference type="GO" id="GO:0046872">
    <property type="term" value="F:metal ion binding"/>
    <property type="evidence" value="ECO:0007669"/>
    <property type="project" value="UniProtKB-KW"/>
</dbReference>
<evidence type="ECO:0000313" key="4">
    <source>
        <dbReference type="EMBL" id="SVD52623.1"/>
    </source>
</evidence>
<protein>
    <recommendedName>
        <fullName evidence="3">Sulfatase N-terminal domain-containing protein</fullName>
    </recommendedName>
</protein>
<feature type="non-terminal residue" evidence="4">
    <location>
        <position position="89"/>
    </location>
</feature>
<dbReference type="Pfam" id="PF00884">
    <property type="entry name" value="Sulfatase"/>
    <property type="match status" value="1"/>
</dbReference>
<keyword evidence="1" id="KW-0479">Metal-binding</keyword>
<dbReference type="SUPFAM" id="SSF53649">
    <property type="entry name" value="Alkaline phosphatase-like"/>
    <property type="match status" value="1"/>
</dbReference>
<keyword evidence="2" id="KW-0378">Hydrolase</keyword>
<dbReference type="GO" id="GO:0005737">
    <property type="term" value="C:cytoplasm"/>
    <property type="evidence" value="ECO:0007669"/>
    <property type="project" value="TreeGrafter"/>
</dbReference>
<dbReference type="InterPro" id="IPR017850">
    <property type="entry name" value="Alkaline_phosphatase_core_sf"/>
</dbReference>
<dbReference type="GO" id="GO:0004423">
    <property type="term" value="F:iduronate-2-sulfatase activity"/>
    <property type="evidence" value="ECO:0007669"/>
    <property type="project" value="TreeGrafter"/>
</dbReference>
<dbReference type="PANTHER" id="PTHR45953">
    <property type="entry name" value="IDURONATE 2-SULFATASE"/>
    <property type="match status" value="1"/>
</dbReference>
<evidence type="ECO:0000256" key="1">
    <source>
        <dbReference type="ARBA" id="ARBA00022723"/>
    </source>
</evidence>
<feature type="domain" description="Sulfatase N-terminal" evidence="3">
    <location>
        <begin position="32"/>
        <end position="85"/>
    </location>
</feature>
<dbReference type="Gene3D" id="3.40.720.10">
    <property type="entry name" value="Alkaline Phosphatase, subunit A"/>
    <property type="match status" value="1"/>
</dbReference>